<evidence type="ECO:0000313" key="1">
    <source>
        <dbReference type="EMBL" id="CEO94828.1"/>
    </source>
</evidence>
<dbReference type="Proteomes" id="UP000039324">
    <property type="component" value="Unassembled WGS sequence"/>
</dbReference>
<organism evidence="1 2">
    <name type="scientific">Plasmodiophora brassicae</name>
    <name type="common">Clubroot disease agent</name>
    <dbReference type="NCBI Taxonomy" id="37360"/>
    <lineage>
        <taxon>Eukaryota</taxon>
        <taxon>Sar</taxon>
        <taxon>Rhizaria</taxon>
        <taxon>Endomyxa</taxon>
        <taxon>Phytomyxea</taxon>
        <taxon>Plasmodiophorida</taxon>
        <taxon>Plasmodiophoridae</taxon>
        <taxon>Plasmodiophora</taxon>
    </lineage>
</organism>
<gene>
    <name evidence="1" type="ORF">PBRA_003641</name>
</gene>
<name>A0A0G4IHY8_PLABS</name>
<sequence>MGTVATVFPWRVAHKRSMPLWNSVWFICLYRGRLLASAALDRLASTMSTRGPDTIFRRLNGGYPALRDVH</sequence>
<dbReference type="EMBL" id="CDSF01000002">
    <property type="protein sequence ID" value="CEO94828.1"/>
    <property type="molecule type" value="Genomic_DNA"/>
</dbReference>
<reference evidence="1 2" key="1">
    <citation type="submission" date="2015-02" db="EMBL/GenBank/DDBJ databases">
        <authorList>
            <person name="Chooi Y.-H."/>
        </authorList>
    </citation>
    <scope>NUCLEOTIDE SEQUENCE [LARGE SCALE GENOMIC DNA]</scope>
    <source>
        <strain evidence="1">E3</strain>
    </source>
</reference>
<accession>A0A0G4IHY8</accession>
<protein>
    <submittedName>
        <fullName evidence="1">Uncharacterized protein</fullName>
    </submittedName>
</protein>
<evidence type="ECO:0000313" key="2">
    <source>
        <dbReference type="Proteomes" id="UP000039324"/>
    </source>
</evidence>
<proteinExistence type="predicted"/>
<dbReference type="AlphaFoldDB" id="A0A0G4IHY8"/>
<keyword evidence="2" id="KW-1185">Reference proteome</keyword>